<dbReference type="SUPFAM" id="SSF47459">
    <property type="entry name" value="HLH, helix-loop-helix DNA-binding domain"/>
    <property type="match status" value="1"/>
</dbReference>
<gene>
    <name evidence="8" type="ORF">C1H46_036362</name>
</gene>
<dbReference type="SMART" id="SM00353">
    <property type="entry name" value="HLH"/>
    <property type="match status" value="1"/>
</dbReference>
<evidence type="ECO:0000259" key="7">
    <source>
        <dbReference type="PROSITE" id="PS50888"/>
    </source>
</evidence>
<protein>
    <recommendedName>
        <fullName evidence="7">BHLH domain-containing protein</fullName>
    </recommendedName>
</protein>
<feature type="compositionally biased region" description="Low complexity" evidence="6">
    <location>
        <begin position="232"/>
        <end position="259"/>
    </location>
</feature>
<keyword evidence="3" id="KW-0804">Transcription</keyword>
<proteinExistence type="predicted"/>
<keyword evidence="5" id="KW-0175">Coiled coil</keyword>
<dbReference type="GO" id="GO:0003700">
    <property type="term" value="F:DNA-binding transcription factor activity"/>
    <property type="evidence" value="ECO:0007669"/>
    <property type="project" value="TreeGrafter"/>
</dbReference>
<organism evidence="8 9">
    <name type="scientific">Malus baccata</name>
    <name type="common">Siberian crab apple</name>
    <name type="synonym">Pyrus baccata</name>
    <dbReference type="NCBI Taxonomy" id="106549"/>
    <lineage>
        <taxon>Eukaryota</taxon>
        <taxon>Viridiplantae</taxon>
        <taxon>Streptophyta</taxon>
        <taxon>Embryophyta</taxon>
        <taxon>Tracheophyta</taxon>
        <taxon>Spermatophyta</taxon>
        <taxon>Magnoliopsida</taxon>
        <taxon>eudicotyledons</taxon>
        <taxon>Gunneridae</taxon>
        <taxon>Pentapetalae</taxon>
        <taxon>rosids</taxon>
        <taxon>fabids</taxon>
        <taxon>Rosales</taxon>
        <taxon>Rosaceae</taxon>
        <taxon>Amygdaloideae</taxon>
        <taxon>Maleae</taxon>
        <taxon>Malus</taxon>
    </lineage>
</organism>
<feature type="region of interest" description="Disordered" evidence="6">
    <location>
        <begin position="232"/>
        <end position="303"/>
    </location>
</feature>
<dbReference type="InterPro" id="IPR025610">
    <property type="entry name" value="MYC/MYB_N"/>
</dbReference>
<dbReference type="GO" id="GO:0046983">
    <property type="term" value="F:protein dimerization activity"/>
    <property type="evidence" value="ECO:0007669"/>
    <property type="project" value="InterPro"/>
</dbReference>
<evidence type="ECO:0000313" key="8">
    <source>
        <dbReference type="EMBL" id="TQD78090.1"/>
    </source>
</evidence>
<evidence type="ECO:0000313" key="9">
    <source>
        <dbReference type="Proteomes" id="UP000315295"/>
    </source>
</evidence>
<dbReference type="EMBL" id="VIEB01000928">
    <property type="protein sequence ID" value="TQD78090.1"/>
    <property type="molecule type" value="Genomic_DNA"/>
</dbReference>
<accession>A0A540KV29</accession>
<dbReference type="Pfam" id="PF22754">
    <property type="entry name" value="bHLH-TF_ACT-like_plant"/>
    <property type="match status" value="1"/>
</dbReference>
<keyword evidence="4" id="KW-0539">Nucleus</keyword>
<feature type="domain" description="BHLH" evidence="7">
    <location>
        <begin position="299"/>
        <end position="348"/>
    </location>
</feature>
<feature type="coiled-coil region" evidence="5">
    <location>
        <begin position="338"/>
        <end position="372"/>
    </location>
</feature>
<comment type="subcellular location">
    <subcellularLocation>
        <location evidence="1">Nucleus</location>
    </subcellularLocation>
</comment>
<comment type="caution">
    <text evidence="8">The sequence shown here is derived from an EMBL/GenBank/DDBJ whole genome shotgun (WGS) entry which is preliminary data.</text>
</comment>
<dbReference type="InterPro" id="IPR051358">
    <property type="entry name" value="TF_AMS/ICE1/BHLH6-like"/>
</dbReference>
<sequence>MSVDSPLQPISHSKPSQEGREGKSVRLMGLEAAMERLRPLVEAKQWDYCVVWKLGDDPSRFIELMGCCCGGGYDGGTVKVEEGESDETRVCRDGFLKHSIRTKACEALAQLPCSMPLYSGIHTEVVISMQPRWFCGHPNASASNPSQSHDSTGTRVLIPMLSGLIELFSTKNIPENRKMVELFMSSFNVSVKQEVISPHDYANVSLNASGPQRVLPSLSFASFIPRPHVLPSVSPSTSCPEGSSSGSNPSSHQHPLLSSHSKKPNCGDNLFQQPAGFASGSGSVEEEHNAKVNRKQSGHYRSKNLIAERNRRTRIKDGLFALRSLVPKITKMNTAAIIGDAIEYIEELQKKKKELQDELRELDEEEDLTMTKVDMKVLASDERKEGRICLTSAEQNKSSSSFVRKSPTVVQVEVNQIGKRDCLIKLFSEQNRGGFARLMENMDSLGLQVVDANVTTFDGNVLNILKVEANKDIQVKKLRDSLIQLTRGTNQTVHKGII</sequence>
<dbReference type="Proteomes" id="UP000315295">
    <property type="component" value="Unassembled WGS sequence"/>
</dbReference>
<evidence type="ECO:0000256" key="2">
    <source>
        <dbReference type="ARBA" id="ARBA00023015"/>
    </source>
</evidence>
<dbReference type="AlphaFoldDB" id="A0A540KV29"/>
<dbReference type="PANTHER" id="PTHR31945:SF63">
    <property type="entry name" value="TRANSCRIPTION FACTOR BHLH90"/>
    <property type="match status" value="1"/>
</dbReference>
<evidence type="ECO:0000256" key="3">
    <source>
        <dbReference type="ARBA" id="ARBA00023163"/>
    </source>
</evidence>
<dbReference type="InterPro" id="IPR011598">
    <property type="entry name" value="bHLH_dom"/>
</dbReference>
<dbReference type="InterPro" id="IPR036638">
    <property type="entry name" value="HLH_DNA-bd_sf"/>
</dbReference>
<dbReference type="GO" id="GO:0005634">
    <property type="term" value="C:nucleus"/>
    <property type="evidence" value="ECO:0007669"/>
    <property type="project" value="UniProtKB-SubCell"/>
</dbReference>
<dbReference type="Pfam" id="PF00010">
    <property type="entry name" value="HLH"/>
    <property type="match status" value="1"/>
</dbReference>
<dbReference type="Pfam" id="PF14215">
    <property type="entry name" value="bHLH-MYC_N"/>
    <property type="match status" value="1"/>
</dbReference>
<keyword evidence="2" id="KW-0805">Transcription regulation</keyword>
<evidence type="ECO:0000256" key="6">
    <source>
        <dbReference type="SAM" id="MobiDB-lite"/>
    </source>
</evidence>
<dbReference type="GO" id="GO:0043565">
    <property type="term" value="F:sequence-specific DNA binding"/>
    <property type="evidence" value="ECO:0007669"/>
    <property type="project" value="TreeGrafter"/>
</dbReference>
<feature type="compositionally biased region" description="Basic residues" evidence="6">
    <location>
        <begin position="291"/>
        <end position="302"/>
    </location>
</feature>
<dbReference type="PROSITE" id="PS50888">
    <property type="entry name" value="BHLH"/>
    <property type="match status" value="1"/>
</dbReference>
<evidence type="ECO:0000256" key="4">
    <source>
        <dbReference type="ARBA" id="ARBA00023242"/>
    </source>
</evidence>
<name>A0A540KV29_MALBA</name>
<dbReference type="InterPro" id="IPR054502">
    <property type="entry name" value="bHLH-TF_ACT-like_plant"/>
</dbReference>
<evidence type="ECO:0000256" key="5">
    <source>
        <dbReference type="SAM" id="Coils"/>
    </source>
</evidence>
<evidence type="ECO:0000256" key="1">
    <source>
        <dbReference type="ARBA" id="ARBA00004123"/>
    </source>
</evidence>
<dbReference type="Gene3D" id="4.10.280.10">
    <property type="entry name" value="Helix-loop-helix DNA-binding domain"/>
    <property type="match status" value="1"/>
</dbReference>
<reference evidence="8 9" key="1">
    <citation type="journal article" date="2019" name="G3 (Bethesda)">
        <title>Sequencing of a Wild Apple (Malus baccata) Genome Unravels the Differences Between Cultivated and Wild Apple Species Regarding Disease Resistance and Cold Tolerance.</title>
        <authorList>
            <person name="Chen X."/>
        </authorList>
    </citation>
    <scope>NUCLEOTIDE SEQUENCE [LARGE SCALE GENOMIC DNA]</scope>
    <source>
        <strain evidence="9">cv. Shandingzi</strain>
        <tissue evidence="8">Leaves</tissue>
    </source>
</reference>
<feature type="region of interest" description="Disordered" evidence="6">
    <location>
        <begin position="1"/>
        <end position="23"/>
    </location>
</feature>
<keyword evidence="9" id="KW-1185">Reference proteome</keyword>
<dbReference type="STRING" id="106549.A0A540KV29"/>
<dbReference type="PANTHER" id="PTHR31945">
    <property type="entry name" value="TRANSCRIPTION FACTOR SCREAM2-RELATED"/>
    <property type="match status" value="1"/>
</dbReference>